<feature type="topological domain" description="Lumenal" evidence="14">
    <location>
        <begin position="119"/>
        <end position="161"/>
    </location>
</feature>
<evidence type="ECO:0000256" key="1">
    <source>
        <dbReference type="ARBA" id="ARBA00004969"/>
    </source>
</evidence>
<keyword evidence="14" id="KW-0496">Mitochondrion</keyword>
<evidence type="ECO:0000313" key="16">
    <source>
        <dbReference type="EMBL" id="THU98094.1"/>
    </source>
</evidence>
<dbReference type="AlphaFoldDB" id="A0A4S8M723"/>
<comment type="catalytic activity">
    <reaction evidence="14">
        <text>a 1,2-diacyl-sn-glycero-3-phospho-N,N-dimethylethanolamine + S-adenosyl-L-methionine = a 1,2-diacyl-sn-glycero-3-phosphocholine + S-adenosyl-L-homocysteine + H(+)</text>
        <dbReference type="Rhea" id="RHEA:32739"/>
        <dbReference type="ChEBI" id="CHEBI:15378"/>
        <dbReference type="ChEBI" id="CHEBI:57643"/>
        <dbReference type="ChEBI" id="CHEBI:57856"/>
        <dbReference type="ChEBI" id="CHEBI:59789"/>
        <dbReference type="ChEBI" id="CHEBI:64572"/>
    </reaction>
</comment>
<dbReference type="PIRSF" id="PIRSF005444">
    <property type="entry name" value="PEMT"/>
    <property type="match status" value="1"/>
</dbReference>
<keyword evidence="10 14" id="KW-0443">Lipid metabolism</keyword>
<evidence type="ECO:0000313" key="17">
    <source>
        <dbReference type="Proteomes" id="UP000297245"/>
    </source>
</evidence>
<dbReference type="PANTHER" id="PTHR15458">
    <property type="entry name" value="PHOSPHATIDYLETHANOLAMINE N-METHYLTRANSFERASE"/>
    <property type="match status" value="1"/>
</dbReference>
<comment type="pathway">
    <text evidence="1 14">Phospholipid metabolism; phosphatidylcholine biosynthesis.</text>
</comment>
<dbReference type="GO" id="GO:0006656">
    <property type="term" value="P:phosphatidylcholine biosynthetic process"/>
    <property type="evidence" value="ECO:0007669"/>
    <property type="project" value="UniProtKB-UniRule"/>
</dbReference>
<dbReference type="GO" id="GO:0032259">
    <property type="term" value="P:methylation"/>
    <property type="evidence" value="ECO:0007669"/>
    <property type="project" value="UniProtKB-KW"/>
</dbReference>
<comment type="subcellular location">
    <subcellularLocation>
        <location evidence="14">Endoplasmic reticulum membrane</location>
        <topology evidence="14">Multi-pass membrane protein</topology>
    </subcellularLocation>
    <subcellularLocation>
        <location evidence="14">Mitochondrion membrane</location>
        <topology evidence="14">Multi-pass membrane protein</topology>
    </subcellularLocation>
</comment>
<feature type="binding site" evidence="14">
    <location>
        <begin position="102"/>
        <end position="104"/>
    </location>
    <ligand>
        <name>S-adenosyl-L-methionine</name>
        <dbReference type="ChEBI" id="CHEBI:59789"/>
    </ligand>
</feature>
<keyword evidence="13 14" id="KW-1208">Phospholipid metabolism</keyword>
<feature type="topological domain" description="Lumenal" evidence="14">
    <location>
        <begin position="40"/>
        <end position="51"/>
    </location>
</feature>
<feature type="binding site" evidence="14">
    <location>
        <begin position="184"/>
        <end position="185"/>
    </location>
    <ligand>
        <name>S-adenosyl-L-methionine</name>
        <dbReference type="ChEBI" id="CHEBI:59789"/>
    </ligand>
</feature>
<reference evidence="16 17" key="1">
    <citation type="journal article" date="2019" name="Nat. Ecol. Evol.">
        <title>Megaphylogeny resolves global patterns of mushroom evolution.</title>
        <authorList>
            <person name="Varga T."/>
            <person name="Krizsan K."/>
            <person name="Foldi C."/>
            <person name="Dima B."/>
            <person name="Sanchez-Garcia M."/>
            <person name="Sanchez-Ramirez S."/>
            <person name="Szollosi G.J."/>
            <person name="Szarkandi J.G."/>
            <person name="Papp V."/>
            <person name="Albert L."/>
            <person name="Andreopoulos W."/>
            <person name="Angelini C."/>
            <person name="Antonin V."/>
            <person name="Barry K.W."/>
            <person name="Bougher N.L."/>
            <person name="Buchanan P."/>
            <person name="Buyck B."/>
            <person name="Bense V."/>
            <person name="Catcheside P."/>
            <person name="Chovatia M."/>
            <person name="Cooper J."/>
            <person name="Damon W."/>
            <person name="Desjardin D."/>
            <person name="Finy P."/>
            <person name="Geml J."/>
            <person name="Haridas S."/>
            <person name="Hughes K."/>
            <person name="Justo A."/>
            <person name="Karasinski D."/>
            <person name="Kautmanova I."/>
            <person name="Kiss B."/>
            <person name="Kocsube S."/>
            <person name="Kotiranta H."/>
            <person name="LaButti K.M."/>
            <person name="Lechner B.E."/>
            <person name="Liimatainen K."/>
            <person name="Lipzen A."/>
            <person name="Lukacs Z."/>
            <person name="Mihaltcheva S."/>
            <person name="Morgado L.N."/>
            <person name="Niskanen T."/>
            <person name="Noordeloos M.E."/>
            <person name="Ohm R.A."/>
            <person name="Ortiz-Santana B."/>
            <person name="Ovrebo C."/>
            <person name="Racz N."/>
            <person name="Riley R."/>
            <person name="Savchenko A."/>
            <person name="Shiryaev A."/>
            <person name="Soop K."/>
            <person name="Spirin V."/>
            <person name="Szebenyi C."/>
            <person name="Tomsovsky M."/>
            <person name="Tulloss R.E."/>
            <person name="Uehling J."/>
            <person name="Grigoriev I.V."/>
            <person name="Vagvolgyi C."/>
            <person name="Papp T."/>
            <person name="Martin F.M."/>
            <person name="Miettinen O."/>
            <person name="Hibbett D.S."/>
            <person name="Nagy L.G."/>
        </authorList>
    </citation>
    <scope>NUCLEOTIDE SEQUENCE [LARGE SCALE GENOMIC DNA]</scope>
    <source>
        <strain evidence="16 17">CBS 962.96</strain>
    </source>
</reference>
<evidence type="ECO:0000256" key="15">
    <source>
        <dbReference type="SAM" id="Phobius"/>
    </source>
</evidence>
<dbReference type="GO" id="GO:0005789">
    <property type="term" value="C:endoplasmic reticulum membrane"/>
    <property type="evidence" value="ECO:0007669"/>
    <property type="project" value="UniProtKB-SubCell"/>
</dbReference>
<evidence type="ECO:0000256" key="5">
    <source>
        <dbReference type="ARBA" id="ARBA00022679"/>
    </source>
</evidence>
<gene>
    <name evidence="16" type="ORF">K435DRAFT_661629</name>
</gene>
<evidence type="ECO:0000256" key="3">
    <source>
        <dbReference type="ARBA" id="ARBA00022516"/>
    </source>
</evidence>
<dbReference type="Gene3D" id="1.20.120.1630">
    <property type="match status" value="1"/>
</dbReference>
<keyword evidence="4 14" id="KW-0489">Methyltransferase</keyword>
<evidence type="ECO:0000256" key="6">
    <source>
        <dbReference type="ARBA" id="ARBA00022691"/>
    </source>
</evidence>
<evidence type="ECO:0000256" key="9">
    <source>
        <dbReference type="ARBA" id="ARBA00022989"/>
    </source>
</evidence>
<evidence type="ECO:0000256" key="13">
    <source>
        <dbReference type="ARBA" id="ARBA00023264"/>
    </source>
</evidence>
<keyword evidence="5 14" id="KW-0808">Transferase</keyword>
<feature type="topological domain" description="Cytoplasmic" evidence="14">
    <location>
        <begin position="183"/>
        <end position="206"/>
    </location>
</feature>
<feature type="transmembrane region" description="Helical" evidence="15">
    <location>
        <begin position="165"/>
        <end position="181"/>
    </location>
</feature>
<proteinExistence type="inferred from homology"/>
<dbReference type="EMBL" id="ML179143">
    <property type="protein sequence ID" value="THU98094.1"/>
    <property type="molecule type" value="Genomic_DNA"/>
</dbReference>
<feature type="transmembrane region" description="Helical" evidence="15">
    <location>
        <begin position="20"/>
        <end position="38"/>
    </location>
</feature>
<organism evidence="16 17">
    <name type="scientific">Dendrothele bispora (strain CBS 962.96)</name>
    <dbReference type="NCBI Taxonomy" id="1314807"/>
    <lineage>
        <taxon>Eukaryota</taxon>
        <taxon>Fungi</taxon>
        <taxon>Dikarya</taxon>
        <taxon>Basidiomycota</taxon>
        <taxon>Agaricomycotina</taxon>
        <taxon>Agaricomycetes</taxon>
        <taxon>Agaricomycetidae</taxon>
        <taxon>Agaricales</taxon>
        <taxon>Agaricales incertae sedis</taxon>
        <taxon>Dendrothele</taxon>
    </lineage>
</organism>
<evidence type="ECO:0000256" key="4">
    <source>
        <dbReference type="ARBA" id="ARBA00022603"/>
    </source>
</evidence>
<comment type="catalytic activity">
    <reaction evidence="14">
        <text>a 1,2-diacyl-sn-glycero-3-phospho-N-methylethanolamine + S-adenosyl-L-methionine = a 1,2-diacyl-sn-glycero-3-phospho-N,N-dimethylethanolamine + S-adenosyl-L-homocysteine + H(+)</text>
        <dbReference type="Rhea" id="RHEA:32735"/>
        <dbReference type="ChEBI" id="CHEBI:15378"/>
        <dbReference type="ChEBI" id="CHEBI:57856"/>
        <dbReference type="ChEBI" id="CHEBI:59789"/>
        <dbReference type="ChEBI" id="CHEBI:64572"/>
        <dbReference type="ChEBI" id="CHEBI:64573"/>
        <dbReference type="EC" id="2.1.1.71"/>
    </reaction>
</comment>
<dbReference type="HAMAP" id="MF_03216">
    <property type="entry name" value="PLMT"/>
    <property type="match status" value="1"/>
</dbReference>
<keyword evidence="3 14" id="KW-0444">Lipid biosynthesis</keyword>
<dbReference type="GO" id="GO:0000773">
    <property type="term" value="F:phosphatidyl-N-methylethanolamine N-methyltransferase activity"/>
    <property type="evidence" value="ECO:0007669"/>
    <property type="project" value="UniProtKB-UniRule"/>
</dbReference>
<keyword evidence="12 14" id="KW-0594">Phospholipid biosynthesis</keyword>
<dbReference type="OrthoDB" id="8300106at2759"/>
<sequence>MTELLEFVLLALYIDWTKGSLYASLVSITASPLLWNIVARNEYRNKTLTKCMGPRSGCTALGVTIFVAGLYREVFYKKALHDQAQFHLPYGIQTVVAWIIFGAGNFLVFTSFVALGFYGTYLGDHFGILKEQRVTQFPFNVLDDPMYVGSTLCFVGAALWYERPVGLLVSLYVAFTYYVALKFEKPFTDMIYDNRNTSAKSKSKHW</sequence>
<name>A0A4S8M723_DENBC</name>
<dbReference type="Proteomes" id="UP000297245">
    <property type="component" value="Unassembled WGS sequence"/>
</dbReference>
<evidence type="ECO:0000256" key="12">
    <source>
        <dbReference type="ARBA" id="ARBA00023209"/>
    </source>
</evidence>
<evidence type="ECO:0000256" key="7">
    <source>
        <dbReference type="ARBA" id="ARBA00022692"/>
    </source>
</evidence>
<dbReference type="InterPro" id="IPR007318">
    <property type="entry name" value="Phopholipid_MeTrfase"/>
</dbReference>
<dbReference type="PANTHER" id="PTHR15458:SF5">
    <property type="entry name" value="PHOSPHATIDYLETHANOLAMINE N-METHYLTRANSFERASE"/>
    <property type="match status" value="1"/>
</dbReference>
<keyword evidence="11 14" id="KW-0472">Membrane</keyword>
<comment type="pathway">
    <text evidence="2">Lipid metabolism.</text>
</comment>
<accession>A0A4S8M723</accession>
<comment type="similarity">
    <text evidence="14">Belongs to the class VI-like SAM-binding methyltransferase superfamily. PEMT/PEM2 methyltransferase family.</text>
</comment>
<keyword evidence="8 14" id="KW-0256">Endoplasmic reticulum</keyword>
<dbReference type="InterPro" id="IPR024960">
    <property type="entry name" value="PEMT/MFAP"/>
</dbReference>
<evidence type="ECO:0000256" key="11">
    <source>
        <dbReference type="ARBA" id="ARBA00023136"/>
    </source>
</evidence>
<dbReference type="PROSITE" id="PS51599">
    <property type="entry name" value="SAM_PEMT_PEM2"/>
    <property type="match status" value="1"/>
</dbReference>
<keyword evidence="7 14" id="KW-0812">Transmembrane</keyword>
<feature type="intramembrane region" description="Helical" evidence="14">
    <location>
        <begin position="19"/>
        <end position="39"/>
    </location>
</feature>
<comment type="function">
    <text evidence="14">Catalyzes the second two steps of the methylation pathway of phosphatidylcholine biosynthesis, the SAM-dependent methylation of phosphatidylmonomethylethanolamine (PMME) to phosphatidyldimethylethanolamine (PDME) and of PDME to phosphatidylcholine (PC).</text>
</comment>
<dbReference type="GO" id="GO:0031966">
    <property type="term" value="C:mitochondrial membrane"/>
    <property type="evidence" value="ECO:0007669"/>
    <property type="project" value="UniProtKB-SubCell"/>
</dbReference>
<keyword evidence="9 14" id="KW-1133">Transmembrane helix</keyword>
<dbReference type="EC" id="2.1.1.71" evidence="14"/>
<feature type="topological domain" description="Lumenal" evidence="14">
    <location>
        <begin position="1"/>
        <end position="18"/>
    </location>
</feature>
<feature type="transmembrane region" description="Helical" evidence="15">
    <location>
        <begin position="95"/>
        <end position="118"/>
    </location>
</feature>
<protein>
    <recommendedName>
        <fullName evidence="14">Phosphatidyl-N-methylethanolamine N-methyltransferase</fullName>
        <ecNumber evidence="14">2.1.1.71</ecNumber>
    </recommendedName>
    <alternativeName>
        <fullName evidence="14">Phospholipid methyltransferase</fullName>
        <shortName evidence="14">PLMT</shortName>
    </alternativeName>
</protein>
<keyword evidence="6 14" id="KW-0949">S-adenosyl-L-methionine</keyword>
<comment type="caution">
    <text evidence="14">Lacks conserved residue(s) required for the propagation of feature annotation.</text>
</comment>
<evidence type="ECO:0000256" key="10">
    <source>
        <dbReference type="ARBA" id="ARBA00023098"/>
    </source>
</evidence>
<evidence type="ECO:0000256" key="14">
    <source>
        <dbReference type="HAMAP-Rule" id="MF_03216"/>
    </source>
</evidence>
<dbReference type="Pfam" id="PF04191">
    <property type="entry name" value="PEMT"/>
    <property type="match status" value="1"/>
</dbReference>
<dbReference type="UniPathway" id="UPA00753"/>
<evidence type="ECO:0000256" key="2">
    <source>
        <dbReference type="ARBA" id="ARBA00005189"/>
    </source>
</evidence>
<keyword evidence="17" id="KW-1185">Reference proteome</keyword>
<evidence type="ECO:0000256" key="8">
    <source>
        <dbReference type="ARBA" id="ARBA00022824"/>
    </source>
</evidence>